<dbReference type="EMBL" id="CAJNOH010000035">
    <property type="protein sequence ID" value="CAF0790499.1"/>
    <property type="molecule type" value="Genomic_DNA"/>
</dbReference>
<comment type="caution">
    <text evidence="2">The sequence shown here is derived from an EMBL/GenBank/DDBJ whole genome shotgun (WGS) entry which is preliminary data.</text>
</comment>
<organism evidence="2 4">
    <name type="scientific">Rotaria sordida</name>
    <dbReference type="NCBI Taxonomy" id="392033"/>
    <lineage>
        <taxon>Eukaryota</taxon>
        <taxon>Metazoa</taxon>
        <taxon>Spiralia</taxon>
        <taxon>Gnathifera</taxon>
        <taxon>Rotifera</taxon>
        <taxon>Eurotatoria</taxon>
        <taxon>Bdelloidea</taxon>
        <taxon>Philodinida</taxon>
        <taxon>Philodinidae</taxon>
        <taxon>Rotaria</taxon>
    </lineage>
</organism>
<dbReference type="EMBL" id="CAJNOL010000687">
    <property type="protein sequence ID" value="CAF1166719.1"/>
    <property type="molecule type" value="Genomic_DNA"/>
</dbReference>
<dbReference type="Proteomes" id="UP000663870">
    <property type="component" value="Unassembled WGS sequence"/>
</dbReference>
<dbReference type="Gene3D" id="3.90.550.10">
    <property type="entry name" value="Spore Coat Polysaccharide Biosynthesis Protein SpsA, Chain A"/>
    <property type="match status" value="2"/>
</dbReference>
<accession>A0A813S5P4</accession>
<evidence type="ECO:0000313" key="5">
    <source>
        <dbReference type="Proteomes" id="UP000663870"/>
    </source>
</evidence>
<dbReference type="PANTHER" id="PTHR22916:SF3">
    <property type="entry name" value="UDP-GLCNAC:BETAGAL BETA-1,3-N-ACETYLGLUCOSAMINYLTRANSFERASE-LIKE PROTEIN 1"/>
    <property type="match status" value="1"/>
</dbReference>
<evidence type="ECO:0000259" key="1">
    <source>
        <dbReference type="Pfam" id="PF00535"/>
    </source>
</evidence>
<dbReference type="Proteomes" id="UP000663854">
    <property type="component" value="Unassembled WGS sequence"/>
</dbReference>
<proteinExistence type="predicted"/>
<reference evidence="2" key="1">
    <citation type="submission" date="2021-02" db="EMBL/GenBank/DDBJ databases">
        <authorList>
            <person name="Nowell W R."/>
        </authorList>
    </citation>
    <scope>NUCLEOTIDE SEQUENCE</scope>
</reference>
<sequence>MNQLDGRKLKISVVTPSHNRLEYLKVAIMSVQVNVLAPLDIEFEHVIHDCGSTDGTKEYFIENLPPEKIFYIKDQGDNKEPTKDRQWINATEDLRKDGKGELADNILFIRSEHKVPPSQARNICIQKTTGQFICVLDDDDVFLQRTIHHFAQAILRNPTKKFFISDFLRVNEHLQYMPKEDYYGWVFSSPQEMLQAIFDSCCFIQGNVCFSKKLYDEVGGYDESVGMAEDLDLYVRFLIHGHLSVYIPMVSHLHRMHTANFSIGCDRDRHHSDLRDIYKRNEDKLKNMDIKLTLSH</sequence>
<dbReference type="InterPro" id="IPR001173">
    <property type="entry name" value="Glyco_trans_2-like"/>
</dbReference>
<dbReference type="PANTHER" id="PTHR22916">
    <property type="entry name" value="GLYCOSYLTRANSFERASE"/>
    <property type="match status" value="1"/>
</dbReference>
<keyword evidence="5" id="KW-1185">Reference proteome</keyword>
<evidence type="ECO:0000313" key="3">
    <source>
        <dbReference type="EMBL" id="CAF1166719.1"/>
    </source>
</evidence>
<evidence type="ECO:0000313" key="2">
    <source>
        <dbReference type="EMBL" id="CAF0790499.1"/>
    </source>
</evidence>
<dbReference type="GO" id="GO:0016758">
    <property type="term" value="F:hexosyltransferase activity"/>
    <property type="evidence" value="ECO:0007669"/>
    <property type="project" value="UniProtKB-ARBA"/>
</dbReference>
<name>A0A813S5P4_9BILA</name>
<evidence type="ECO:0000313" key="4">
    <source>
        <dbReference type="Proteomes" id="UP000663854"/>
    </source>
</evidence>
<dbReference type="InterPro" id="IPR029044">
    <property type="entry name" value="Nucleotide-diphossugar_trans"/>
</dbReference>
<protein>
    <recommendedName>
        <fullName evidence="1">Glycosyltransferase 2-like domain-containing protein</fullName>
    </recommendedName>
</protein>
<dbReference type="AlphaFoldDB" id="A0A813S5P4"/>
<dbReference type="SUPFAM" id="SSF53448">
    <property type="entry name" value="Nucleotide-diphospho-sugar transferases"/>
    <property type="match status" value="1"/>
</dbReference>
<feature type="domain" description="Glycosyltransferase 2-like" evidence="1">
    <location>
        <begin position="103"/>
        <end position="216"/>
    </location>
</feature>
<gene>
    <name evidence="3" type="ORF">JXQ802_LOCUS22562</name>
    <name evidence="2" type="ORF">PYM288_LOCUS4103</name>
</gene>
<dbReference type="Pfam" id="PF00535">
    <property type="entry name" value="Glycos_transf_2"/>
    <property type="match status" value="1"/>
</dbReference>